<dbReference type="AlphaFoldDB" id="G4M8C8"/>
<organism evidence="1 2">
    <name type="scientific">Candidatus Paraburkholderia kirkii UZHbot1</name>
    <dbReference type="NCBI Taxonomy" id="1055526"/>
    <lineage>
        <taxon>Bacteria</taxon>
        <taxon>Pseudomonadati</taxon>
        <taxon>Pseudomonadota</taxon>
        <taxon>Betaproteobacteria</taxon>
        <taxon>Burkholderiales</taxon>
        <taxon>Burkholderiaceae</taxon>
        <taxon>Paraburkholderia</taxon>
    </lineage>
</organism>
<reference evidence="1 2" key="1">
    <citation type="submission" date="2011-09" db="EMBL/GenBank/DDBJ databases">
        <authorList>
            <person name="Carlier A."/>
        </authorList>
    </citation>
    <scope>NUCLEOTIDE SEQUENCE [LARGE SCALE GENOMIC DNA]</scope>
    <source>
        <strain evidence="1 2">UZHbot1</strain>
    </source>
</reference>
<name>G4M8C8_9BURK</name>
<evidence type="ECO:0000313" key="2">
    <source>
        <dbReference type="Proteomes" id="UP000003511"/>
    </source>
</evidence>
<dbReference type="HOGENOM" id="CLU_173841_3_1_4"/>
<sequence>METNMLSPHEIAALMLLDTNPLQSDLDIGDLAALCERQLILLEELTSGNAHRYLTPQGRAVLQSVAKVH</sequence>
<accession>G4M8C8</accession>
<reference evidence="1 2" key="2">
    <citation type="submission" date="2011-10" db="EMBL/GenBank/DDBJ databases">
        <title>Draft genome sequence of Candidatus Burkholderia kirkii.</title>
        <authorList>
            <person name="Carlier A.L."/>
            <person name="Eberl L."/>
        </authorList>
    </citation>
    <scope>NUCLEOTIDE SEQUENCE [LARGE SCALE GENOMIC DNA]</scope>
    <source>
        <strain evidence="1 2">UZHbot1</strain>
    </source>
</reference>
<keyword evidence="2" id="KW-1185">Reference proteome</keyword>
<dbReference type="BioCyc" id="CBUR1055526:G10QW-1484-MONOMER"/>
<evidence type="ECO:0000313" key="1">
    <source>
        <dbReference type="EMBL" id="CCD37407.1"/>
    </source>
</evidence>
<dbReference type="EMBL" id="CAFE01000098">
    <property type="protein sequence ID" value="CCD37407.1"/>
    <property type="molecule type" value="Genomic_DNA"/>
</dbReference>
<proteinExistence type="predicted"/>
<comment type="caution">
    <text evidence="1">The sequence shown here is derived from an EMBL/GenBank/DDBJ whole genome shotgun (WGS) entry which is preliminary data.</text>
</comment>
<gene>
    <name evidence="1" type="ORF">BKIR_c182_2247</name>
</gene>
<protein>
    <submittedName>
        <fullName evidence="1">Uncharacterized protein</fullName>
    </submittedName>
</protein>
<dbReference type="Proteomes" id="UP000003511">
    <property type="component" value="Unassembled WGS sequence"/>
</dbReference>